<reference evidence="3 4" key="1">
    <citation type="submission" date="2019-12" db="EMBL/GenBank/DDBJ databases">
        <authorList>
            <person name="Floudas D."/>
            <person name="Bentzer J."/>
            <person name="Ahren D."/>
            <person name="Johansson T."/>
            <person name="Persson P."/>
            <person name="Tunlid A."/>
        </authorList>
    </citation>
    <scope>NUCLEOTIDE SEQUENCE [LARGE SCALE GENOMIC DNA]</scope>
    <source>
        <strain evidence="3 4">CBS 102.39</strain>
    </source>
</reference>
<feature type="region of interest" description="Disordered" evidence="1">
    <location>
        <begin position="1"/>
        <end position="77"/>
    </location>
</feature>
<organism evidence="3 4">
    <name type="scientific">Agrocybe pediades</name>
    <dbReference type="NCBI Taxonomy" id="84607"/>
    <lineage>
        <taxon>Eukaryota</taxon>
        <taxon>Fungi</taxon>
        <taxon>Dikarya</taxon>
        <taxon>Basidiomycota</taxon>
        <taxon>Agaricomycotina</taxon>
        <taxon>Agaricomycetes</taxon>
        <taxon>Agaricomycetidae</taxon>
        <taxon>Agaricales</taxon>
        <taxon>Agaricineae</taxon>
        <taxon>Strophariaceae</taxon>
        <taxon>Agrocybe</taxon>
    </lineage>
</organism>
<evidence type="ECO:0000256" key="1">
    <source>
        <dbReference type="SAM" id="MobiDB-lite"/>
    </source>
</evidence>
<dbReference type="SUPFAM" id="SSF81383">
    <property type="entry name" value="F-box domain"/>
    <property type="match status" value="1"/>
</dbReference>
<dbReference type="EMBL" id="JAACJL010000044">
    <property type="protein sequence ID" value="KAF4614914.1"/>
    <property type="molecule type" value="Genomic_DNA"/>
</dbReference>
<keyword evidence="4" id="KW-1185">Reference proteome</keyword>
<dbReference type="PROSITE" id="PS50181">
    <property type="entry name" value="FBOX"/>
    <property type="match status" value="1"/>
</dbReference>
<gene>
    <name evidence="3" type="ORF">D9613_003341</name>
</gene>
<proteinExistence type="predicted"/>
<feature type="compositionally biased region" description="Acidic residues" evidence="1">
    <location>
        <begin position="18"/>
        <end position="39"/>
    </location>
</feature>
<name>A0A8H4QPM5_9AGAR</name>
<evidence type="ECO:0000313" key="4">
    <source>
        <dbReference type="Proteomes" id="UP000521872"/>
    </source>
</evidence>
<accession>A0A8H4QPM5</accession>
<dbReference type="InterPro" id="IPR036047">
    <property type="entry name" value="F-box-like_dom_sf"/>
</dbReference>
<comment type="caution">
    <text evidence="3">The sequence shown here is derived from an EMBL/GenBank/DDBJ whole genome shotgun (WGS) entry which is preliminary data.</text>
</comment>
<evidence type="ECO:0000313" key="3">
    <source>
        <dbReference type="EMBL" id="KAF4614914.1"/>
    </source>
</evidence>
<feature type="domain" description="F-box" evidence="2">
    <location>
        <begin position="79"/>
        <end position="130"/>
    </location>
</feature>
<feature type="compositionally biased region" description="Basic residues" evidence="1">
    <location>
        <begin position="45"/>
        <end position="60"/>
    </location>
</feature>
<dbReference type="Proteomes" id="UP000521872">
    <property type="component" value="Unassembled WGS sequence"/>
</dbReference>
<dbReference type="InterPro" id="IPR001810">
    <property type="entry name" value="F-box_dom"/>
</dbReference>
<dbReference type="CDD" id="cd09917">
    <property type="entry name" value="F-box_SF"/>
    <property type="match status" value="1"/>
</dbReference>
<dbReference type="AlphaFoldDB" id="A0A8H4QPM5"/>
<sequence length="702" mass="79647">MRRSTRVASRKTQPAEPIFEEDQLMDEFTPDDDDSDGEDEERKGRGASKKKRGTKRKKPANKATNPTPAKKLRGTRGRLKDILEMPMDILVEIFGHLDPLDLIHLTWTTKAFRALLLSKNGNSYAIWKSSIANVPGLPPCPEDLSEPKYAHLTFVNICHRYGRKTTSIGVFWYARARLCKGCAEQEFCLEVYELNDDWIRNMSRLRPLIPSAELKSGTYRRRPPRTYHGATCARWEKEYEKAEDKEAWLNNKIETQHRVADHCDDCRDWLCEVEAAARAAKKSEAEGRKPVVLEMLKNLGWSEEIAMLEANEDSFAVHPLDHSAVVRASKKKITDQVLADLKPILVAYMENVKEARLHNVRSRLLRARLPLLEEVYKPYVAELPANTIYPSLADIFFHPDVQDIMDLPSETEVTSRNFDQIRSSFSTIVSQVLDNLECQVKSMIPSSCIPCGETGTGHTDTLSLAVATFLCANYQCTHATGLRYPQMLFHSCSSLVDIYLMSGAGADIVSDEDRDVRTIRNTTGSTKWNVLRRIKFDEAGYNILTQALEMCGRDPKTTTAADMDSEMPIFECITCHSRHEGRLVMPWYYLTHHRKNAHRDGVNFIPFKFCLLDDADAANARVRLLEQQQRGLSAIDSAGMICMHCKQVGHAVELKDHVEISHNISQVTENDIAPCIGYNNECESMTSIRLWPPRLSIKGDLI</sequence>
<protein>
    <recommendedName>
        <fullName evidence="2">F-box domain-containing protein</fullName>
    </recommendedName>
</protein>
<evidence type="ECO:0000259" key="2">
    <source>
        <dbReference type="PROSITE" id="PS50181"/>
    </source>
</evidence>